<comment type="caution">
    <text evidence="2">The sequence shown here is derived from an EMBL/GenBank/DDBJ whole genome shotgun (WGS) entry which is preliminary data.</text>
</comment>
<feature type="domain" description="Haem-binding" evidence="1">
    <location>
        <begin position="12"/>
        <end position="147"/>
    </location>
</feature>
<organism evidence="2 3">
    <name type="scientific">Gelidibacter algens</name>
    <dbReference type="NCBI Taxonomy" id="49280"/>
    <lineage>
        <taxon>Bacteria</taxon>
        <taxon>Pseudomonadati</taxon>
        <taxon>Bacteroidota</taxon>
        <taxon>Flavobacteriia</taxon>
        <taxon>Flavobacteriales</taxon>
        <taxon>Flavobacteriaceae</taxon>
        <taxon>Gelidibacter</taxon>
    </lineage>
</organism>
<sequence length="151" mass="17700">MKIFKIIAWLFLFAFVAIQFFPTERNQNSVVPNTDFLLVNNPPQNISAILQESCYDCHSNNTGYPWYNKIQPAAWFLEDHVKHGKGELNFNTWDELSDRRKRSKLKAIINQVKDAEMPLYSYTLMHRNAILSDSDKSTLENYMYSLIDTIE</sequence>
<dbReference type="STRING" id="49280.A9996_08070"/>
<dbReference type="RefSeq" id="WP_066433037.1">
    <property type="nucleotide sequence ID" value="NZ_LZRN01000012.1"/>
</dbReference>
<evidence type="ECO:0000313" key="3">
    <source>
        <dbReference type="Proteomes" id="UP000248987"/>
    </source>
</evidence>
<dbReference type="SMART" id="SM01235">
    <property type="entry name" value="Haem_bd"/>
    <property type="match status" value="1"/>
</dbReference>
<gene>
    <name evidence="2" type="ORF">LX77_03152</name>
</gene>
<name>A0A1A7R2Z0_9FLAO</name>
<reference evidence="2 3" key="1">
    <citation type="submission" date="2018-06" db="EMBL/GenBank/DDBJ databases">
        <title>Genomic Encyclopedia of Archaeal and Bacterial Type Strains, Phase II (KMG-II): from individual species to whole genera.</title>
        <authorList>
            <person name="Goeker M."/>
        </authorList>
    </citation>
    <scope>NUCLEOTIDE SEQUENCE [LARGE SCALE GENOMIC DNA]</scope>
    <source>
        <strain evidence="2 3">DSM 12408</strain>
    </source>
</reference>
<evidence type="ECO:0000313" key="2">
    <source>
        <dbReference type="EMBL" id="RAJ20626.1"/>
    </source>
</evidence>
<dbReference type="Pfam" id="PF14376">
    <property type="entry name" value="Haem_bd"/>
    <property type="match status" value="1"/>
</dbReference>
<dbReference type="InterPro" id="IPR025992">
    <property type="entry name" value="Haem-bd"/>
</dbReference>
<dbReference type="Proteomes" id="UP000248987">
    <property type="component" value="Unassembled WGS sequence"/>
</dbReference>
<protein>
    <submittedName>
        <fullName evidence="2">Heme-binding protein</fullName>
    </submittedName>
</protein>
<evidence type="ECO:0000259" key="1">
    <source>
        <dbReference type="SMART" id="SM01235"/>
    </source>
</evidence>
<dbReference type="OrthoDB" id="196738at2"/>
<accession>A0A1A7R2Z0</accession>
<keyword evidence="3" id="KW-1185">Reference proteome</keyword>
<proteinExistence type="predicted"/>
<dbReference type="AlphaFoldDB" id="A0A1A7R2Z0"/>
<dbReference type="EMBL" id="QLLQ01000015">
    <property type="protein sequence ID" value="RAJ20626.1"/>
    <property type="molecule type" value="Genomic_DNA"/>
</dbReference>